<evidence type="ECO:0000313" key="2">
    <source>
        <dbReference type="Proteomes" id="UP000645828"/>
    </source>
</evidence>
<accession>A0A811Y5H0</accession>
<dbReference type="Proteomes" id="UP000645828">
    <property type="component" value="Unassembled WGS sequence"/>
</dbReference>
<evidence type="ECO:0000313" key="1">
    <source>
        <dbReference type="EMBL" id="CAD7671482.1"/>
    </source>
</evidence>
<sequence length="152" mass="16808">MLWRRRSRSSSSSAPSQHNGVLQMHFADVSLNLNVRQARSALQRARASSRPETQCAEGLRAAGLPPCERPRKAIQPCLRCVTQSPRPRGPPWAAAAPLGRLFLCRGPQGHVCAPVLHGLISQSPIHFSNECVFNWRGSAEQGTKYKKRPYST</sequence>
<dbReference type="AlphaFoldDB" id="A0A811Y5H0"/>
<name>A0A811Y5H0_NYCPR</name>
<proteinExistence type="predicted"/>
<protein>
    <submittedName>
        <fullName evidence="1">(raccoon dog) hypothetical protein</fullName>
    </submittedName>
</protein>
<gene>
    <name evidence="1" type="ORF">NYPRO_LOCUS4277</name>
</gene>
<reference evidence="1" key="1">
    <citation type="submission" date="2020-12" db="EMBL/GenBank/DDBJ databases">
        <authorList>
            <consortium name="Molecular Ecology Group"/>
        </authorList>
    </citation>
    <scope>NUCLEOTIDE SEQUENCE</scope>
    <source>
        <strain evidence="1">TBG_1078</strain>
    </source>
</reference>
<dbReference type="EMBL" id="CAJHUB010000663">
    <property type="protein sequence ID" value="CAD7671482.1"/>
    <property type="molecule type" value="Genomic_DNA"/>
</dbReference>
<comment type="caution">
    <text evidence="1">The sequence shown here is derived from an EMBL/GenBank/DDBJ whole genome shotgun (WGS) entry which is preliminary data.</text>
</comment>
<keyword evidence="2" id="KW-1185">Reference proteome</keyword>
<organism evidence="1 2">
    <name type="scientific">Nyctereutes procyonoides</name>
    <name type="common">Raccoon dog</name>
    <name type="synonym">Canis procyonoides</name>
    <dbReference type="NCBI Taxonomy" id="34880"/>
    <lineage>
        <taxon>Eukaryota</taxon>
        <taxon>Metazoa</taxon>
        <taxon>Chordata</taxon>
        <taxon>Craniata</taxon>
        <taxon>Vertebrata</taxon>
        <taxon>Euteleostomi</taxon>
        <taxon>Mammalia</taxon>
        <taxon>Eutheria</taxon>
        <taxon>Laurasiatheria</taxon>
        <taxon>Carnivora</taxon>
        <taxon>Caniformia</taxon>
        <taxon>Canidae</taxon>
        <taxon>Nyctereutes</taxon>
    </lineage>
</organism>